<dbReference type="EMBL" id="CM007389">
    <property type="protein sequence ID" value="ONK58222.1"/>
    <property type="molecule type" value="Genomic_DNA"/>
</dbReference>
<protein>
    <submittedName>
        <fullName evidence="1">Uncharacterized protein</fullName>
    </submittedName>
</protein>
<gene>
    <name evidence="1" type="ORF">A4U43_C09F9810</name>
</gene>
<evidence type="ECO:0000313" key="2">
    <source>
        <dbReference type="Proteomes" id="UP000243459"/>
    </source>
</evidence>
<accession>A0A5P1E6F6</accession>
<proteinExistence type="predicted"/>
<sequence length="105" mass="11423">MDDDPSFMTAAVAAPSLSRSIAVACGSALILPQQQVFVSPPLLASPLPPRLRPLGLLLVPGLRDPRHLCAVRSDVRENEVDVEEKNEVVDVVEIETEVEQRSDHC</sequence>
<keyword evidence="2" id="KW-1185">Reference proteome</keyword>
<dbReference type="Gramene" id="ONK58222">
    <property type="protein sequence ID" value="ONK58222"/>
    <property type="gene ID" value="A4U43_C09F9810"/>
</dbReference>
<name>A0A5P1E6F6_ASPOF</name>
<dbReference type="AlphaFoldDB" id="A0A5P1E6F6"/>
<dbReference type="Proteomes" id="UP000243459">
    <property type="component" value="Chromosome 9"/>
</dbReference>
<reference evidence="2" key="1">
    <citation type="journal article" date="2017" name="Nat. Commun.">
        <title>The asparagus genome sheds light on the origin and evolution of a young Y chromosome.</title>
        <authorList>
            <person name="Harkess A."/>
            <person name="Zhou J."/>
            <person name="Xu C."/>
            <person name="Bowers J.E."/>
            <person name="Van der Hulst R."/>
            <person name="Ayyampalayam S."/>
            <person name="Mercati F."/>
            <person name="Riccardi P."/>
            <person name="McKain M.R."/>
            <person name="Kakrana A."/>
            <person name="Tang H."/>
            <person name="Ray J."/>
            <person name="Groenendijk J."/>
            <person name="Arikit S."/>
            <person name="Mathioni S.M."/>
            <person name="Nakano M."/>
            <person name="Shan H."/>
            <person name="Telgmann-Rauber A."/>
            <person name="Kanno A."/>
            <person name="Yue Z."/>
            <person name="Chen H."/>
            <person name="Li W."/>
            <person name="Chen Y."/>
            <person name="Xu X."/>
            <person name="Zhang Y."/>
            <person name="Luo S."/>
            <person name="Chen H."/>
            <person name="Gao J."/>
            <person name="Mao Z."/>
            <person name="Pires J.C."/>
            <person name="Luo M."/>
            <person name="Kudrna D."/>
            <person name="Wing R.A."/>
            <person name="Meyers B.C."/>
            <person name="Yi K."/>
            <person name="Kong H."/>
            <person name="Lavrijsen P."/>
            <person name="Sunseri F."/>
            <person name="Falavigna A."/>
            <person name="Ye Y."/>
            <person name="Leebens-Mack J.H."/>
            <person name="Chen G."/>
        </authorList>
    </citation>
    <scope>NUCLEOTIDE SEQUENCE [LARGE SCALE GENOMIC DNA]</scope>
    <source>
        <strain evidence="2">cv. DH0086</strain>
    </source>
</reference>
<evidence type="ECO:0000313" key="1">
    <source>
        <dbReference type="EMBL" id="ONK58222.1"/>
    </source>
</evidence>
<organism evidence="1 2">
    <name type="scientific">Asparagus officinalis</name>
    <name type="common">Garden asparagus</name>
    <dbReference type="NCBI Taxonomy" id="4686"/>
    <lineage>
        <taxon>Eukaryota</taxon>
        <taxon>Viridiplantae</taxon>
        <taxon>Streptophyta</taxon>
        <taxon>Embryophyta</taxon>
        <taxon>Tracheophyta</taxon>
        <taxon>Spermatophyta</taxon>
        <taxon>Magnoliopsida</taxon>
        <taxon>Liliopsida</taxon>
        <taxon>Asparagales</taxon>
        <taxon>Asparagaceae</taxon>
        <taxon>Asparagoideae</taxon>
        <taxon>Asparagus</taxon>
    </lineage>
</organism>